<evidence type="ECO:0000256" key="1">
    <source>
        <dbReference type="SAM" id="MobiDB-lite"/>
    </source>
</evidence>
<dbReference type="Proteomes" id="UP000317598">
    <property type="component" value="Segment"/>
</dbReference>
<keyword evidence="4" id="KW-1185">Reference proteome</keyword>
<proteinExistence type="predicted"/>
<sequence length="773" mass="87076">MRDVAAERAAQQQILREAERSIDAATLAAIAGWLTAFRVALLQELGVPGRLVAAADGVPLNAGPIDYALDAAVQRTYGEWADRLENNILPTISVAFGDAFQQVRRADPNGAFRLQQEYLAEVSDRLKIWPAGAFEDIRPELIEALSDAATVDEMTDRIGRVLNIDAKTRDLRARINDVEKRLADPELGKDERRTLKAWRRDLWREHDESLNEWQWKARRIARTEAHGAVSAGQLAAAKLVEQQTGLRMWKRWLSTEDTRTRASHRVADGQTCPLDQPFRVGGFLLEHPADSISVAPHEVINCRCTMLIYDDDELQDEFDEQGGKGDIEPGATRIGPDDAERADAAILQVAEREGRTKPQVGLRGEDAGQALPTQPLDVEVTDERERVPAPDVETATDARLADYLIRTDELEQDELREQVEAELGRRRESEAFEVQFGQPEHADDVIEIDDDGAWLDDPRWADEVPDIEPADEITESDVDDWDSWAVTDDDLPDDSVPADPPEVVEQVIDPAQHPAVVEAQRVYDEAVAEFSAAADTTDDDRINATLAAMDEAEGALAEAIQLAQTHADDSDNQAKPFLDDVTPDDRDVGQWWDDDEDDDTPTVPRELTDAERREYEQMEQAELIAERDGISYEQALAELRGLDRDQLHRREFVAQGKREGLLSTSFGDMLDELHRRFMFDWELMAEEATNGQTLKPRYRDSGVTTDVLWRVNDVTARKYMSDEMAGWFDEVGGRITKADLERMIEAGHITFDAETCLGLYARWSGRRREDYLR</sequence>
<name>A0A514DIS0_9CAUD</name>
<dbReference type="KEGG" id="vg:63027409"/>
<dbReference type="InterPro" id="IPR006528">
    <property type="entry name" value="Phage_head_morphogenesis_dom"/>
</dbReference>
<dbReference type="Pfam" id="PF04233">
    <property type="entry name" value="Phage_Mu_F"/>
    <property type="match status" value="1"/>
</dbReference>
<dbReference type="EMBL" id="MK937611">
    <property type="protein sequence ID" value="QDH93502.1"/>
    <property type="molecule type" value="Genomic_DNA"/>
</dbReference>
<accession>A0A514DIS0</accession>
<feature type="domain" description="Phage head morphogenesis" evidence="2">
    <location>
        <begin position="216"/>
        <end position="306"/>
    </location>
</feature>
<dbReference type="GeneID" id="63027409"/>
<feature type="region of interest" description="Disordered" evidence="1">
    <location>
        <begin position="565"/>
        <end position="602"/>
    </location>
</feature>
<dbReference type="RefSeq" id="YP_010002854.1">
    <property type="nucleotide sequence ID" value="NC_053249.1"/>
</dbReference>
<evidence type="ECO:0000259" key="2">
    <source>
        <dbReference type="Pfam" id="PF04233"/>
    </source>
</evidence>
<protein>
    <submittedName>
        <fullName evidence="3">MuF-like minor capsid protein</fullName>
    </submittedName>
</protein>
<reference evidence="3 4" key="1">
    <citation type="submission" date="2019-05" db="EMBL/GenBank/DDBJ databases">
        <authorList>
            <person name="Hammer B.W."/>
            <person name="Akkineni S.H."/>
            <person name="Damazo I.J."/>
            <person name="Graziano A."/>
            <person name="Haggerty C.V."/>
            <person name="Harikumar N."/>
            <person name="Renninger T.L."/>
            <person name="Turner B.S."/>
            <person name="Zhang J.L."/>
            <person name="Butela K.A."/>
            <person name="Garlena R.A."/>
            <person name="Russell D.A."/>
            <person name="Pope W.H."/>
            <person name="Jacobs-Sera D."/>
            <person name="Hatfull G.F."/>
        </authorList>
    </citation>
    <scope>NUCLEOTIDE SEQUENCE [LARGE SCALE GENOMIC DNA]</scope>
</reference>
<feature type="region of interest" description="Disordered" evidence="1">
    <location>
        <begin position="317"/>
        <end position="336"/>
    </location>
</feature>
<organism evidence="3 4">
    <name type="scientific">Gordonia phage Verity</name>
    <dbReference type="NCBI Taxonomy" id="2591211"/>
    <lineage>
        <taxon>Viruses</taxon>
        <taxon>Duplodnaviria</taxon>
        <taxon>Heunggongvirae</taxon>
        <taxon>Uroviricota</taxon>
        <taxon>Caudoviricetes</taxon>
        <taxon>Stackebrandtviridae</taxon>
        <taxon>Schenleyvirinae</taxon>
        <taxon>Zitchvirus</taxon>
        <taxon>Zitchvirus verity</taxon>
    </lineage>
</organism>
<gene>
    <name evidence="3" type="primary">16</name>
    <name evidence="3" type="ORF">SEA_VERITY_16</name>
</gene>
<evidence type="ECO:0000313" key="3">
    <source>
        <dbReference type="EMBL" id="QDH93502.1"/>
    </source>
</evidence>
<evidence type="ECO:0000313" key="4">
    <source>
        <dbReference type="Proteomes" id="UP000317598"/>
    </source>
</evidence>